<dbReference type="RefSeq" id="WP_158495847.1">
    <property type="nucleotide sequence ID" value="NZ_JACHNA010000001.1"/>
</dbReference>
<dbReference type="InterPro" id="IPR050601">
    <property type="entry name" value="CPA3_antiporter_subunitC"/>
</dbReference>
<evidence type="ECO:0000256" key="5">
    <source>
        <dbReference type="ARBA" id="ARBA00022989"/>
    </source>
</evidence>
<keyword evidence="6 8" id="KW-0472">Membrane</keyword>
<proteinExistence type="inferred from homology"/>
<evidence type="ECO:0000256" key="8">
    <source>
        <dbReference type="SAM" id="Phobius"/>
    </source>
</evidence>
<evidence type="ECO:0000256" key="3">
    <source>
        <dbReference type="ARBA" id="ARBA00022475"/>
    </source>
</evidence>
<comment type="subcellular location">
    <subcellularLocation>
        <location evidence="1">Cell membrane</location>
        <topology evidence="1">Multi-pass membrane protein</topology>
    </subcellularLocation>
</comment>
<evidence type="ECO:0000313" key="10">
    <source>
        <dbReference type="Proteomes" id="UP000540191"/>
    </source>
</evidence>
<protein>
    <submittedName>
        <fullName evidence="9">Multicomponent Na+:H+ antiporter subunit C</fullName>
    </submittedName>
</protein>
<dbReference type="Proteomes" id="UP000540191">
    <property type="component" value="Unassembled WGS sequence"/>
</dbReference>
<keyword evidence="5 8" id="KW-1133">Transmembrane helix</keyword>
<dbReference type="Pfam" id="PF00420">
    <property type="entry name" value="Oxidored_q2"/>
    <property type="match status" value="1"/>
</dbReference>
<comment type="caution">
    <text evidence="9">The sequence shown here is derived from an EMBL/GenBank/DDBJ whole genome shotgun (WGS) entry which is preliminary data.</text>
</comment>
<comment type="similarity">
    <text evidence="2">Belongs to the CPA3 antiporters (TC 2.A.63) subunit C family.</text>
</comment>
<keyword evidence="3" id="KW-1003">Cell membrane</keyword>
<evidence type="ECO:0000256" key="4">
    <source>
        <dbReference type="ARBA" id="ARBA00022692"/>
    </source>
</evidence>
<evidence type="ECO:0000256" key="1">
    <source>
        <dbReference type="ARBA" id="ARBA00004651"/>
    </source>
</evidence>
<dbReference type="Gene3D" id="1.10.287.3510">
    <property type="match status" value="1"/>
</dbReference>
<dbReference type="PANTHER" id="PTHR34583:SF2">
    <property type="entry name" value="ANTIPORTER SUBUNIT MNHC2-RELATED"/>
    <property type="match status" value="1"/>
</dbReference>
<name>A0A7W7GN72_9MICC</name>
<feature type="transmembrane region" description="Helical" evidence="8">
    <location>
        <begin position="27"/>
        <end position="46"/>
    </location>
</feature>
<evidence type="ECO:0000256" key="2">
    <source>
        <dbReference type="ARBA" id="ARBA00010388"/>
    </source>
</evidence>
<dbReference type="EMBL" id="JACHNA010000001">
    <property type="protein sequence ID" value="MBB4735176.1"/>
    <property type="molecule type" value="Genomic_DNA"/>
</dbReference>
<keyword evidence="10" id="KW-1185">Reference proteome</keyword>
<organism evidence="9 10">
    <name type="scientific">Micrococcus cohnii</name>
    <dbReference type="NCBI Taxonomy" id="993416"/>
    <lineage>
        <taxon>Bacteria</taxon>
        <taxon>Bacillati</taxon>
        <taxon>Actinomycetota</taxon>
        <taxon>Actinomycetes</taxon>
        <taxon>Micrococcales</taxon>
        <taxon>Micrococcaceae</taxon>
        <taxon>Micrococcus</taxon>
    </lineage>
</organism>
<feature type="transmembrane region" description="Helical" evidence="8">
    <location>
        <begin position="67"/>
        <end position="89"/>
    </location>
</feature>
<feature type="region of interest" description="Disordered" evidence="7">
    <location>
        <begin position="97"/>
        <end position="154"/>
    </location>
</feature>
<gene>
    <name evidence="9" type="ORF">HDA30_000684</name>
</gene>
<evidence type="ECO:0000256" key="6">
    <source>
        <dbReference type="ARBA" id="ARBA00023136"/>
    </source>
</evidence>
<dbReference type="InterPro" id="IPR039428">
    <property type="entry name" value="NUOK/Mnh_C1-like"/>
</dbReference>
<reference evidence="9 10" key="1">
    <citation type="submission" date="2020-08" db="EMBL/GenBank/DDBJ databases">
        <title>Sequencing the genomes of 1000 actinobacteria strains.</title>
        <authorList>
            <person name="Klenk H.-P."/>
        </authorList>
    </citation>
    <scope>NUCLEOTIDE SEQUENCE [LARGE SCALE GENOMIC DNA]</scope>
    <source>
        <strain evidence="9 10">DSM 23974</strain>
    </source>
</reference>
<dbReference type="GO" id="GO:0005886">
    <property type="term" value="C:plasma membrane"/>
    <property type="evidence" value="ECO:0007669"/>
    <property type="project" value="UniProtKB-SubCell"/>
</dbReference>
<dbReference type="PANTHER" id="PTHR34583">
    <property type="entry name" value="ANTIPORTER SUBUNIT MNHC2-RELATED"/>
    <property type="match status" value="1"/>
</dbReference>
<sequence>MTLALTVGLLMFGAVYLFSKRELLRVILGLVLLGHAGNLILLAAGGTDRRALPFSHKHELATQADPLPQAFVLTAIVISFAITVLLLVLSVTGRQDDAVAGRDEPTDPLEQSAADARYPRQELDAARAGLTDRAPALRTAEQETTVPTSQEDRA</sequence>
<accession>A0A7W7GN72</accession>
<evidence type="ECO:0000256" key="7">
    <source>
        <dbReference type="SAM" id="MobiDB-lite"/>
    </source>
</evidence>
<dbReference type="AlphaFoldDB" id="A0A7W7GN72"/>
<keyword evidence="4 8" id="KW-0812">Transmembrane</keyword>
<evidence type="ECO:0000313" key="9">
    <source>
        <dbReference type="EMBL" id="MBB4735176.1"/>
    </source>
</evidence>
<feature type="compositionally biased region" description="Polar residues" evidence="7">
    <location>
        <begin position="142"/>
        <end position="154"/>
    </location>
</feature>